<protein>
    <submittedName>
        <fullName evidence="2">Histonelysine Nmethyltransferase SETMARlike [Ceratitis capitata]</fullName>
    </submittedName>
</protein>
<sequence length="118" mass="14064">GEASCRLQHSKIEVKKEKVRYIQQYHYEQGVKTEKMAKKNKKCLVYGSNILSNATANRWFLRSRSGNMDVEDVDKIMEIVELDRHFFHWPGTEDYPENRLEPSKWNNPNYVNFIVKIK</sequence>
<proteinExistence type="predicted"/>
<name>A0A0K2VA65_LEPSM</name>
<evidence type="ECO:0000259" key="1">
    <source>
        <dbReference type="Pfam" id="PF17906"/>
    </source>
</evidence>
<dbReference type="Pfam" id="PF17906">
    <property type="entry name" value="HTH_48"/>
    <property type="match status" value="1"/>
</dbReference>
<evidence type="ECO:0000313" key="2">
    <source>
        <dbReference type="EMBL" id="CDW47354.1"/>
    </source>
</evidence>
<dbReference type="GO" id="GO:0032259">
    <property type="term" value="P:methylation"/>
    <property type="evidence" value="ECO:0007669"/>
    <property type="project" value="UniProtKB-KW"/>
</dbReference>
<feature type="non-terminal residue" evidence="2">
    <location>
        <position position="1"/>
    </location>
</feature>
<accession>A0A0K2VA65</accession>
<feature type="domain" description="Mos1 transposase HTH" evidence="1">
    <location>
        <begin position="16"/>
        <end position="67"/>
    </location>
</feature>
<keyword evidence="2" id="KW-0808">Transferase</keyword>
<dbReference type="GO" id="GO:0008168">
    <property type="term" value="F:methyltransferase activity"/>
    <property type="evidence" value="ECO:0007669"/>
    <property type="project" value="UniProtKB-KW"/>
</dbReference>
<dbReference type="AlphaFoldDB" id="A0A0K2VA65"/>
<dbReference type="EMBL" id="HACA01029993">
    <property type="protein sequence ID" value="CDW47354.1"/>
    <property type="molecule type" value="Transcribed_RNA"/>
</dbReference>
<organism evidence="2">
    <name type="scientific">Lepeophtheirus salmonis</name>
    <name type="common">Salmon louse</name>
    <name type="synonym">Caligus salmonis</name>
    <dbReference type="NCBI Taxonomy" id="72036"/>
    <lineage>
        <taxon>Eukaryota</taxon>
        <taxon>Metazoa</taxon>
        <taxon>Ecdysozoa</taxon>
        <taxon>Arthropoda</taxon>
        <taxon>Crustacea</taxon>
        <taxon>Multicrustacea</taxon>
        <taxon>Hexanauplia</taxon>
        <taxon>Copepoda</taxon>
        <taxon>Siphonostomatoida</taxon>
        <taxon>Caligidae</taxon>
        <taxon>Lepeophtheirus</taxon>
    </lineage>
</organism>
<dbReference type="InterPro" id="IPR041426">
    <property type="entry name" value="Mos1_HTH"/>
</dbReference>
<keyword evidence="2" id="KW-0489">Methyltransferase</keyword>
<reference evidence="2" key="1">
    <citation type="submission" date="2014-05" db="EMBL/GenBank/DDBJ databases">
        <authorList>
            <person name="Chronopoulou M."/>
        </authorList>
    </citation>
    <scope>NUCLEOTIDE SEQUENCE</scope>
    <source>
        <tissue evidence="2">Whole organism</tissue>
    </source>
</reference>